<feature type="compositionally biased region" description="Gly residues" evidence="1">
    <location>
        <begin position="32"/>
        <end position="48"/>
    </location>
</feature>
<protein>
    <submittedName>
        <fullName evidence="2 3">Uncharacterized protein</fullName>
    </submittedName>
</protein>
<evidence type="ECO:0000313" key="4">
    <source>
        <dbReference type="Proteomes" id="UP000008810"/>
    </source>
</evidence>
<dbReference type="Proteomes" id="UP000008810">
    <property type="component" value="Chromosome 4"/>
</dbReference>
<evidence type="ECO:0000313" key="3">
    <source>
        <dbReference type="EnsemblPlants" id="PNT63211"/>
    </source>
</evidence>
<dbReference type="InParanoid" id="A0A2K2CMG1"/>
<reference evidence="2 3" key="1">
    <citation type="journal article" date="2010" name="Nature">
        <title>Genome sequencing and analysis of the model grass Brachypodium distachyon.</title>
        <authorList>
            <consortium name="International Brachypodium Initiative"/>
        </authorList>
    </citation>
    <scope>NUCLEOTIDE SEQUENCE [LARGE SCALE GENOMIC DNA]</scope>
    <source>
        <strain evidence="2 3">Bd21</strain>
    </source>
</reference>
<sequence>MVTQNWHDGSQIPSRAAPQQQSGAQTQRWSGQGAGPGHSGGAGRGSGGARAVLTERGAASAVENGASAAVQGTCTWGRRLSLRARIWPPLRLPLDGRVHQTEISSNNYFTNLPNEMATTAYRDFELSRPRINESLGDSLEASKHNLFCRVDPVFCSSHMWSGLPLVSVFSR</sequence>
<feature type="region of interest" description="Disordered" evidence="1">
    <location>
        <begin position="1"/>
        <end position="50"/>
    </location>
</feature>
<feature type="compositionally biased region" description="Polar residues" evidence="1">
    <location>
        <begin position="1"/>
        <end position="29"/>
    </location>
</feature>
<reference evidence="2" key="2">
    <citation type="submission" date="2017-06" db="EMBL/GenBank/DDBJ databases">
        <title>WGS assembly of Brachypodium distachyon.</title>
        <authorList>
            <consortium name="The International Brachypodium Initiative"/>
            <person name="Lucas S."/>
            <person name="Harmon-Smith M."/>
            <person name="Lail K."/>
            <person name="Tice H."/>
            <person name="Grimwood J."/>
            <person name="Bruce D."/>
            <person name="Barry K."/>
            <person name="Shu S."/>
            <person name="Lindquist E."/>
            <person name="Wang M."/>
            <person name="Pitluck S."/>
            <person name="Vogel J.P."/>
            <person name="Garvin D.F."/>
            <person name="Mockler T.C."/>
            <person name="Schmutz J."/>
            <person name="Rokhsar D."/>
            <person name="Bevan M.W."/>
        </authorList>
    </citation>
    <scope>NUCLEOTIDE SEQUENCE</scope>
    <source>
        <strain evidence="2">Bd21</strain>
    </source>
</reference>
<accession>A0A2K2CMG1</accession>
<name>A0A2K2CMG1_BRADI</name>
<keyword evidence="4" id="KW-1185">Reference proteome</keyword>
<dbReference type="EMBL" id="CM000883">
    <property type="protein sequence ID" value="PNT63211.1"/>
    <property type="molecule type" value="Genomic_DNA"/>
</dbReference>
<evidence type="ECO:0000256" key="1">
    <source>
        <dbReference type="SAM" id="MobiDB-lite"/>
    </source>
</evidence>
<reference evidence="3" key="3">
    <citation type="submission" date="2018-08" db="UniProtKB">
        <authorList>
            <consortium name="EnsemblPlants"/>
        </authorList>
    </citation>
    <scope>IDENTIFICATION</scope>
    <source>
        <strain evidence="3">cv. Bd21</strain>
    </source>
</reference>
<proteinExistence type="predicted"/>
<dbReference type="Gramene" id="PNT63211">
    <property type="protein sequence ID" value="PNT63211"/>
    <property type="gene ID" value="BRADI_4g12918v3"/>
</dbReference>
<dbReference type="AlphaFoldDB" id="A0A2K2CMG1"/>
<organism evidence="2">
    <name type="scientific">Brachypodium distachyon</name>
    <name type="common">Purple false brome</name>
    <name type="synonym">Trachynia distachya</name>
    <dbReference type="NCBI Taxonomy" id="15368"/>
    <lineage>
        <taxon>Eukaryota</taxon>
        <taxon>Viridiplantae</taxon>
        <taxon>Streptophyta</taxon>
        <taxon>Embryophyta</taxon>
        <taxon>Tracheophyta</taxon>
        <taxon>Spermatophyta</taxon>
        <taxon>Magnoliopsida</taxon>
        <taxon>Liliopsida</taxon>
        <taxon>Poales</taxon>
        <taxon>Poaceae</taxon>
        <taxon>BOP clade</taxon>
        <taxon>Pooideae</taxon>
        <taxon>Stipodae</taxon>
        <taxon>Brachypodieae</taxon>
        <taxon>Brachypodium</taxon>
    </lineage>
</organism>
<evidence type="ECO:0000313" key="2">
    <source>
        <dbReference type="EMBL" id="PNT63211.1"/>
    </source>
</evidence>
<gene>
    <name evidence="2" type="ORF">BRADI_4g12918v3</name>
</gene>
<dbReference type="EnsemblPlants" id="PNT63211">
    <property type="protein sequence ID" value="PNT63211"/>
    <property type="gene ID" value="BRADI_4g12918v3"/>
</dbReference>